<dbReference type="InterPro" id="IPR011004">
    <property type="entry name" value="Trimer_LpxA-like_sf"/>
</dbReference>
<feature type="domain" description="Maltose/galactoside acetyltransferase" evidence="4">
    <location>
        <begin position="14"/>
        <end position="76"/>
    </location>
</feature>
<comment type="caution">
    <text evidence="5">The sequence shown here is derived from an EMBL/GenBank/DDBJ whole genome shotgun (WGS) entry which is preliminary data.</text>
</comment>
<sequence length="222" mass="24629">MAWRLENVPWCEQYERMISGMLYDALIPELENARFKARAWAHRYNNYFPPEANANFETLQKTRLAMLHEIIGRLDDETIIEPPFSIDYGCNISLGKRFYSNFNLTILDCGLVTIGDRVLVGPNVSIFAAAHETEAQSRRDKVEFAKPVIIGNDCWIGGHVVILPGVTIGDGCTIDANSTATKDIPAWSVAVGSPAKVVKKVTPLPKIEENPMPSTPEPKGSL</sequence>
<dbReference type="Pfam" id="PF12464">
    <property type="entry name" value="Mac"/>
    <property type="match status" value="1"/>
</dbReference>
<gene>
    <name evidence="5" type="ORF">GTA08_BOTSDO03675</name>
</gene>
<dbReference type="EMBL" id="WWBZ02000022">
    <property type="protein sequence ID" value="KAF4308671.1"/>
    <property type="molecule type" value="Genomic_DNA"/>
</dbReference>
<proteinExistence type="inferred from homology"/>
<dbReference type="Proteomes" id="UP000572817">
    <property type="component" value="Unassembled WGS sequence"/>
</dbReference>
<dbReference type="GO" id="GO:0016407">
    <property type="term" value="F:acetyltransferase activity"/>
    <property type="evidence" value="ECO:0007669"/>
    <property type="project" value="InterPro"/>
</dbReference>
<dbReference type="InterPro" id="IPR001451">
    <property type="entry name" value="Hexapep"/>
</dbReference>
<dbReference type="Gene3D" id="2.160.10.10">
    <property type="entry name" value="Hexapeptide repeat proteins"/>
    <property type="match status" value="1"/>
</dbReference>
<dbReference type="GO" id="GO:0008374">
    <property type="term" value="F:O-acyltransferase activity"/>
    <property type="evidence" value="ECO:0007669"/>
    <property type="project" value="TreeGrafter"/>
</dbReference>
<evidence type="ECO:0000313" key="5">
    <source>
        <dbReference type="EMBL" id="KAF4308671.1"/>
    </source>
</evidence>
<dbReference type="SMART" id="SM01266">
    <property type="entry name" value="Mac"/>
    <property type="match status" value="1"/>
</dbReference>
<name>A0A8H4IWV0_9PEZI</name>
<comment type="similarity">
    <text evidence="1">Belongs to the transferase hexapeptide repeat family.</text>
</comment>
<dbReference type="PANTHER" id="PTHR23416:SF23">
    <property type="entry name" value="ACETYLTRANSFERASE C18B11.09C-RELATED"/>
    <property type="match status" value="1"/>
</dbReference>
<evidence type="ECO:0000256" key="1">
    <source>
        <dbReference type="ARBA" id="ARBA00007274"/>
    </source>
</evidence>
<dbReference type="InterPro" id="IPR024688">
    <property type="entry name" value="Mac_dom"/>
</dbReference>
<keyword evidence="6" id="KW-1185">Reference proteome</keyword>
<dbReference type="Pfam" id="PF00132">
    <property type="entry name" value="Hexapep"/>
    <property type="match status" value="1"/>
</dbReference>
<organism evidence="5 6">
    <name type="scientific">Botryosphaeria dothidea</name>
    <dbReference type="NCBI Taxonomy" id="55169"/>
    <lineage>
        <taxon>Eukaryota</taxon>
        <taxon>Fungi</taxon>
        <taxon>Dikarya</taxon>
        <taxon>Ascomycota</taxon>
        <taxon>Pezizomycotina</taxon>
        <taxon>Dothideomycetes</taxon>
        <taxon>Dothideomycetes incertae sedis</taxon>
        <taxon>Botryosphaeriales</taxon>
        <taxon>Botryosphaeriaceae</taxon>
        <taxon>Botryosphaeria</taxon>
    </lineage>
</organism>
<accession>A0A8H4IWV0</accession>
<dbReference type="SUPFAM" id="SSF51161">
    <property type="entry name" value="Trimeric LpxA-like enzymes"/>
    <property type="match status" value="1"/>
</dbReference>
<reference evidence="5" key="1">
    <citation type="submission" date="2020-04" db="EMBL/GenBank/DDBJ databases">
        <title>Genome Assembly and Annotation of Botryosphaeria dothidea sdau 11-99, a Latent Pathogen of Apple Fruit Ring Rot in China.</title>
        <authorList>
            <person name="Yu C."/>
            <person name="Diao Y."/>
            <person name="Lu Q."/>
            <person name="Zhao J."/>
            <person name="Cui S."/>
            <person name="Peng C."/>
            <person name="He B."/>
            <person name="Liu H."/>
        </authorList>
    </citation>
    <scope>NUCLEOTIDE SEQUENCE [LARGE SCALE GENOMIC DNA]</scope>
    <source>
        <strain evidence="5">Sdau11-99</strain>
    </source>
</reference>
<evidence type="ECO:0000256" key="3">
    <source>
        <dbReference type="ARBA" id="ARBA00023315"/>
    </source>
</evidence>
<keyword evidence="3" id="KW-0012">Acyltransferase</keyword>
<evidence type="ECO:0000259" key="4">
    <source>
        <dbReference type="SMART" id="SM01266"/>
    </source>
</evidence>
<evidence type="ECO:0000256" key="2">
    <source>
        <dbReference type="ARBA" id="ARBA00022679"/>
    </source>
</evidence>
<dbReference type="OrthoDB" id="25818at2759"/>
<dbReference type="PANTHER" id="PTHR23416">
    <property type="entry name" value="SIALIC ACID SYNTHASE-RELATED"/>
    <property type="match status" value="1"/>
</dbReference>
<dbReference type="AlphaFoldDB" id="A0A8H4IWV0"/>
<evidence type="ECO:0000313" key="6">
    <source>
        <dbReference type="Proteomes" id="UP000572817"/>
    </source>
</evidence>
<dbReference type="FunFam" id="2.160.10.10:FF:000025">
    <property type="entry name" value="Hexapeptide-repeat containing-acetyltransferase"/>
    <property type="match status" value="1"/>
</dbReference>
<dbReference type="InterPro" id="IPR051159">
    <property type="entry name" value="Hexapeptide_acetyltransf"/>
</dbReference>
<protein>
    <recommendedName>
        <fullName evidence="4">Maltose/galactoside acetyltransferase domain-containing protein</fullName>
    </recommendedName>
</protein>
<dbReference type="CDD" id="cd03357">
    <property type="entry name" value="LbH_MAT_GAT"/>
    <property type="match status" value="1"/>
</dbReference>
<keyword evidence="2" id="KW-0808">Transferase</keyword>